<gene>
    <name evidence="3" type="ORF">PG996_012653</name>
</gene>
<keyword evidence="4" id="KW-1185">Reference proteome</keyword>
<protein>
    <recommendedName>
        <fullName evidence="2">DUF7924 domain-containing protein</fullName>
    </recommendedName>
</protein>
<evidence type="ECO:0000259" key="2">
    <source>
        <dbReference type="Pfam" id="PF25545"/>
    </source>
</evidence>
<evidence type="ECO:0000313" key="4">
    <source>
        <dbReference type="Proteomes" id="UP001446871"/>
    </source>
</evidence>
<dbReference type="EMBL" id="JAQQWM010000008">
    <property type="protein sequence ID" value="KAK8053352.1"/>
    <property type="molecule type" value="Genomic_DNA"/>
</dbReference>
<evidence type="ECO:0000313" key="3">
    <source>
        <dbReference type="EMBL" id="KAK8053352.1"/>
    </source>
</evidence>
<feature type="region of interest" description="Disordered" evidence="1">
    <location>
        <begin position="54"/>
        <end position="101"/>
    </location>
</feature>
<proteinExistence type="predicted"/>
<feature type="domain" description="DUF7924" evidence="2">
    <location>
        <begin position="231"/>
        <end position="398"/>
    </location>
</feature>
<name>A0ABR1U364_9PEZI</name>
<accession>A0ABR1U364</accession>
<evidence type="ECO:0000256" key="1">
    <source>
        <dbReference type="SAM" id="MobiDB-lite"/>
    </source>
</evidence>
<organism evidence="3 4">
    <name type="scientific">Apiospora saccharicola</name>
    <dbReference type="NCBI Taxonomy" id="335842"/>
    <lineage>
        <taxon>Eukaryota</taxon>
        <taxon>Fungi</taxon>
        <taxon>Dikarya</taxon>
        <taxon>Ascomycota</taxon>
        <taxon>Pezizomycotina</taxon>
        <taxon>Sordariomycetes</taxon>
        <taxon>Xylariomycetidae</taxon>
        <taxon>Amphisphaeriales</taxon>
        <taxon>Apiosporaceae</taxon>
        <taxon>Apiospora</taxon>
    </lineage>
</organism>
<dbReference type="Pfam" id="PF25545">
    <property type="entry name" value="DUF7924"/>
    <property type="match status" value="1"/>
</dbReference>
<reference evidence="3 4" key="1">
    <citation type="submission" date="2023-01" db="EMBL/GenBank/DDBJ databases">
        <title>Analysis of 21 Apiospora genomes using comparative genomics revels a genus with tremendous synthesis potential of carbohydrate active enzymes and secondary metabolites.</title>
        <authorList>
            <person name="Sorensen T."/>
        </authorList>
    </citation>
    <scope>NUCLEOTIDE SEQUENCE [LARGE SCALE GENOMIC DNA]</scope>
    <source>
        <strain evidence="3 4">CBS 83171</strain>
    </source>
</reference>
<sequence length="409" mass="46232">MDHTSGDEFRKPSKRPLALLSDFDEFRQRKMLFVYKKWLSLRVEEWLDTIPCLSGTSQEKGQEKGQETNPDEGRAEKPATPPSTQYEPSRSDISEPASGRYTCDTNTLELELVEKDNYRRRHLSGNYIKYPETGSGPPVPASVTDACDFVLRFRDEPESIREQVLEDMQIDLLKGYQQFHGVYLDDLKDWFETYAFPESGDGLNFVTYAKFIPEYMPGARAEPRAHRVAVPRTDFLCGYALVSARNNFTEIQTRACQGLDPSMGRVSSPDGTGFPFFIAEIAAEGPEGGPGLFAATSRCLGGTAACLKAINRLNTFVRERGGEEAPQVDNAVFSVAANQFTAELLVSYMDDRSRKYSTRRVASFLLSDPAHVLKFRRCIRNILDWGKDPRLRQIQAALDFLVEVERKRD</sequence>
<comment type="caution">
    <text evidence="3">The sequence shown here is derived from an EMBL/GenBank/DDBJ whole genome shotgun (WGS) entry which is preliminary data.</text>
</comment>
<dbReference type="InterPro" id="IPR057684">
    <property type="entry name" value="DUF7924"/>
</dbReference>
<dbReference type="Proteomes" id="UP001446871">
    <property type="component" value="Unassembled WGS sequence"/>
</dbReference>
<dbReference type="PANTHER" id="PTHR42470:SF1">
    <property type="entry name" value="VAST DOMAIN-CONTAINING PROTEIN"/>
    <property type="match status" value="1"/>
</dbReference>
<dbReference type="PANTHER" id="PTHR42470">
    <property type="entry name" value="VAST DOMAIN-CONTAINING PROTEIN"/>
    <property type="match status" value="1"/>
</dbReference>
<feature type="compositionally biased region" description="Basic and acidic residues" evidence="1">
    <location>
        <begin position="60"/>
        <end position="77"/>
    </location>
</feature>